<feature type="compositionally biased region" description="Polar residues" evidence="1">
    <location>
        <begin position="1"/>
        <end position="45"/>
    </location>
</feature>
<evidence type="ECO:0000259" key="2">
    <source>
        <dbReference type="Pfam" id="PF00266"/>
    </source>
</evidence>
<comment type="caution">
    <text evidence="3">The sequence shown here is derived from an EMBL/GenBank/DDBJ whole genome shotgun (WGS) entry which is preliminary data.</text>
</comment>
<dbReference type="SUPFAM" id="SSF53383">
    <property type="entry name" value="PLP-dependent transferases"/>
    <property type="match status" value="1"/>
</dbReference>
<gene>
    <name evidence="3" type="ORF">KI387_030346</name>
</gene>
<dbReference type="EMBL" id="JAHRHJ020000010">
    <property type="protein sequence ID" value="KAH9298664.1"/>
    <property type="molecule type" value="Genomic_DNA"/>
</dbReference>
<feature type="region of interest" description="Disordered" evidence="1">
    <location>
        <begin position="1"/>
        <end position="46"/>
    </location>
</feature>
<dbReference type="Gene3D" id="3.40.640.10">
    <property type="entry name" value="Type I PLP-dependent aspartate aminotransferase-like (Major domain)"/>
    <property type="match status" value="1"/>
</dbReference>
<feature type="non-terminal residue" evidence="3">
    <location>
        <position position="546"/>
    </location>
</feature>
<proteinExistence type="predicted"/>
<dbReference type="Proteomes" id="UP000824469">
    <property type="component" value="Unassembled WGS sequence"/>
</dbReference>
<reference evidence="3 4" key="1">
    <citation type="journal article" date="2021" name="Nat. Plants">
        <title>The Taxus genome provides insights into paclitaxel biosynthesis.</title>
        <authorList>
            <person name="Xiong X."/>
            <person name="Gou J."/>
            <person name="Liao Q."/>
            <person name="Li Y."/>
            <person name="Zhou Q."/>
            <person name="Bi G."/>
            <person name="Li C."/>
            <person name="Du R."/>
            <person name="Wang X."/>
            <person name="Sun T."/>
            <person name="Guo L."/>
            <person name="Liang H."/>
            <person name="Lu P."/>
            <person name="Wu Y."/>
            <person name="Zhang Z."/>
            <person name="Ro D.K."/>
            <person name="Shang Y."/>
            <person name="Huang S."/>
            <person name="Yan J."/>
        </authorList>
    </citation>
    <scope>NUCLEOTIDE SEQUENCE [LARGE SCALE GENOMIC DNA]</scope>
    <source>
        <strain evidence="3">Ta-2019</strain>
    </source>
</reference>
<feature type="domain" description="Aminotransferase class V" evidence="2">
    <location>
        <begin position="178"/>
        <end position="542"/>
    </location>
</feature>
<feature type="non-terminal residue" evidence="3">
    <location>
        <position position="1"/>
    </location>
</feature>
<dbReference type="PANTHER" id="PTHR14237:SF62">
    <property type="entry name" value="AMINOTRANSFERASE CLASS V DOMAIN-CONTAINING PROTEIN"/>
    <property type="match status" value="1"/>
</dbReference>
<dbReference type="InterPro" id="IPR015424">
    <property type="entry name" value="PyrdxlP-dep_Trfase"/>
</dbReference>
<accession>A0AA38CLK4</accession>
<name>A0AA38CLK4_TAXCH</name>
<evidence type="ECO:0000313" key="3">
    <source>
        <dbReference type="EMBL" id="KAH9298664.1"/>
    </source>
</evidence>
<dbReference type="PANTHER" id="PTHR14237">
    <property type="entry name" value="MOLYBDOPTERIN COFACTOR SULFURASE MOSC"/>
    <property type="match status" value="1"/>
</dbReference>
<dbReference type="Pfam" id="PF00266">
    <property type="entry name" value="Aminotran_5"/>
    <property type="match status" value="1"/>
</dbReference>
<dbReference type="OMA" id="IGMMTNF"/>
<evidence type="ECO:0000313" key="4">
    <source>
        <dbReference type="Proteomes" id="UP000824469"/>
    </source>
</evidence>
<dbReference type="Gene3D" id="3.90.1150.10">
    <property type="entry name" value="Aspartate Aminotransferase, domain 1"/>
    <property type="match status" value="1"/>
</dbReference>
<keyword evidence="4" id="KW-1185">Reference proteome</keyword>
<protein>
    <recommendedName>
        <fullName evidence="2">Aminotransferase class V domain-containing protein</fullName>
    </recommendedName>
</protein>
<organism evidence="3 4">
    <name type="scientific">Taxus chinensis</name>
    <name type="common">Chinese yew</name>
    <name type="synonym">Taxus wallichiana var. chinensis</name>
    <dbReference type="NCBI Taxonomy" id="29808"/>
    <lineage>
        <taxon>Eukaryota</taxon>
        <taxon>Viridiplantae</taxon>
        <taxon>Streptophyta</taxon>
        <taxon>Embryophyta</taxon>
        <taxon>Tracheophyta</taxon>
        <taxon>Spermatophyta</taxon>
        <taxon>Pinopsida</taxon>
        <taxon>Pinidae</taxon>
        <taxon>Conifers II</taxon>
        <taxon>Cupressales</taxon>
        <taxon>Taxaceae</taxon>
        <taxon>Taxus</taxon>
    </lineage>
</organism>
<dbReference type="InterPro" id="IPR015422">
    <property type="entry name" value="PyrdxlP-dep_Trfase_small"/>
</dbReference>
<sequence>DKHNSYLRTDTSRSVNSEFEAVTETSDSDFLSRSTENENGQSDSGVSHAELWFPTAPIANMTVQPIDISYAESWASDTKMSLELSSAAGEDANIGPPVLPPYEHAEEQFLEDYEAYFENLSVDNIRKEQYPKLDLEGLVYLDYANFALFSQFQVEEHMRVLLEEGPCLGSASTLDFSAAQLTCYIDHTQEHLFQLLNTSTEDYSIIFTNGTRAGFQVFGDIYPFQKGSFVLVCQDSHDSVKHAVKTAARKGARMTLSPVGELDLCMHGPELRKLLKKQEWNSGGTGLFIYPAQSCLSGVRHSLNWIVEAQQNGWQVLLDVSTYLPLGSLDLSLYQPEFVIGSFHHMLGYPSGSGFLLIKRKFYSIIKANSSNSLKLMASPEKGRSFHVVSEDNSINLLTFAALTFGLEHLETMGQTQLQKRSDCLADWLLRTLKSLKHKSEERRPLIKVYGSSNGMYRGSIISFNVMDSTGNNLPARLIQRLAERNNIVLGAGNFGNPGLAHVLSRSQERILVSSMFDKEYDFSSIRVSLGPVSTFKDVYRLAQFL</sequence>
<dbReference type="InterPro" id="IPR015421">
    <property type="entry name" value="PyrdxlP-dep_Trfase_major"/>
</dbReference>
<dbReference type="AlphaFoldDB" id="A0AA38CLK4"/>
<evidence type="ECO:0000256" key="1">
    <source>
        <dbReference type="SAM" id="MobiDB-lite"/>
    </source>
</evidence>
<dbReference type="InterPro" id="IPR000192">
    <property type="entry name" value="Aminotrans_V_dom"/>
</dbReference>